<dbReference type="CDD" id="cd00085">
    <property type="entry name" value="HNHc"/>
    <property type="match status" value="1"/>
</dbReference>
<dbReference type="RefSeq" id="WP_072932557.1">
    <property type="nucleotide sequence ID" value="NZ_BMFL01000004.1"/>
</dbReference>
<feature type="domain" description="HNH" evidence="1">
    <location>
        <begin position="101"/>
        <end position="140"/>
    </location>
</feature>
<reference evidence="2" key="1">
    <citation type="journal article" date="2014" name="Int. J. Syst. Evol. Microbiol.">
        <title>Complete genome of a new Firmicutes species belonging to the dominant human colonic microbiota ('Ruminococcus bicirculans') reveals two chromosomes and a selective capacity to utilize plant glucans.</title>
        <authorList>
            <consortium name="NISC Comparative Sequencing Program"/>
            <person name="Wegmann U."/>
            <person name="Louis P."/>
            <person name="Goesmann A."/>
            <person name="Henrissat B."/>
            <person name="Duncan S.H."/>
            <person name="Flint H.J."/>
        </authorList>
    </citation>
    <scope>NUCLEOTIDE SEQUENCE</scope>
    <source>
        <strain evidence="2">CGMCC 1.12707</strain>
    </source>
</reference>
<reference evidence="4" key="2">
    <citation type="submission" date="2016-11" db="EMBL/GenBank/DDBJ databases">
        <authorList>
            <person name="Varghese N."/>
            <person name="Submissions S."/>
        </authorList>
    </citation>
    <scope>NUCLEOTIDE SEQUENCE [LARGE SCALE GENOMIC DNA]</scope>
    <source>
        <strain evidence="4">DSM 27989</strain>
    </source>
</reference>
<dbReference type="GO" id="GO:0003676">
    <property type="term" value="F:nucleic acid binding"/>
    <property type="evidence" value="ECO:0007669"/>
    <property type="project" value="InterPro"/>
</dbReference>
<reference evidence="2" key="5">
    <citation type="submission" date="2024-05" db="EMBL/GenBank/DDBJ databases">
        <authorList>
            <person name="Sun Q."/>
            <person name="Zhou Y."/>
        </authorList>
    </citation>
    <scope>NUCLEOTIDE SEQUENCE</scope>
    <source>
        <strain evidence="2">CGMCC 1.12707</strain>
    </source>
</reference>
<dbReference type="GO" id="GO:0008270">
    <property type="term" value="F:zinc ion binding"/>
    <property type="evidence" value="ECO:0007669"/>
    <property type="project" value="InterPro"/>
</dbReference>
<proteinExistence type="predicted"/>
<organism evidence="3 4">
    <name type="scientific">Chishuiella changwenlii</name>
    <dbReference type="NCBI Taxonomy" id="1434701"/>
    <lineage>
        <taxon>Bacteria</taxon>
        <taxon>Pseudomonadati</taxon>
        <taxon>Bacteroidota</taxon>
        <taxon>Flavobacteriia</taxon>
        <taxon>Flavobacteriales</taxon>
        <taxon>Weeksellaceae</taxon>
        <taxon>Chishuiella</taxon>
    </lineage>
</organism>
<dbReference type="Pfam" id="PF01844">
    <property type="entry name" value="HNH"/>
    <property type="match status" value="1"/>
</dbReference>
<keyword evidence="3" id="KW-0255">Endonuclease</keyword>
<dbReference type="OrthoDB" id="9816185at2"/>
<gene>
    <name evidence="2" type="ORF">GCM10010984_08130</name>
    <name evidence="3" type="ORF">SAMN05443634_10813</name>
</gene>
<evidence type="ECO:0000313" key="2">
    <source>
        <dbReference type="EMBL" id="GGE92906.1"/>
    </source>
</evidence>
<evidence type="ECO:0000313" key="5">
    <source>
        <dbReference type="Proteomes" id="UP000650994"/>
    </source>
</evidence>
<dbReference type="InterPro" id="IPR003615">
    <property type="entry name" value="HNH_nuc"/>
</dbReference>
<dbReference type="InterPro" id="IPR002711">
    <property type="entry name" value="HNH"/>
</dbReference>
<evidence type="ECO:0000259" key="1">
    <source>
        <dbReference type="Pfam" id="PF01844"/>
    </source>
</evidence>
<dbReference type="Proteomes" id="UP000650994">
    <property type="component" value="Unassembled WGS sequence"/>
</dbReference>
<accession>A0A1M6ZQB7</accession>
<keyword evidence="3" id="KW-0540">Nuclease</keyword>
<dbReference type="Proteomes" id="UP000184120">
    <property type="component" value="Unassembled WGS sequence"/>
</dbReference>
<keyword evidence="3" id="KW-0378">Hydrolase</keyword>
<name>A0A1M6ZQB7_9FLAO</name>
<dbReference type="AlphaFoldDB" id="A0A1M6ZQB7"/>
<dbReference type="EMBL" id="BMFL01000004">
    <property type="protein sequence ID" value="GGE92906.1"/>
    <property type="molecule type" value="Genomic_DNA"/>
</dbReference>
<reference evidence="3" key="3">
    <citation type="submission" date="2016-11" db="EMBL/GenBank/DDBJ databases">
        <authorList>
            <person name="Jaros S."/>
            <person name="Januszkiewicz K."/>
            <person name="Wedrychowicz H."/>
        </authorList>
    </citation>
    <scope>NUCLEOTIDE SEQUENCE [LARGE SCALE GENOMIC DNA]</scope>
    <source>
        <strain evidence="3">DSM 27989</strain>
    </source>
</reference>
<dbReference type="STRING" id="1434701.SAMN05443634_10813"/>
<dbReference type="EMBL" id="FRBH01000008">
    <property type="protein sequence ID" value="SHL32620.1"/>
    <property type="molecule type" value="Genomic_DNA"/>
</dbReference>
<sequence>MKKLNILPINVEDVANLIINDYKQQAKKELLNANIEYLKDFETEYIEKANQVKLFEIERYNEEEVVINKKLMINYYENRFLLENSGARKLYDEILIMTKRCPYCTIGTVKTIDHFLPKSYYPYLALTPSNLVPSCTDCNKGVLHNYPSKAEEQSFHPYFDDVESVIWIKSELMISDSLFFQYKVISEKPQEWDEVKYQRAQRHFNDYNINELFSLNANDELNSIREKSKDMFYKNKDLLKEDLEDSYASCVSALGLMHWKTIMYRELSTNDWFLNGCEGNDYLK</sequence>
<evidence type="ECO:0000313" key="4">
    <source>
        <dbReference type="Proteomes" id="UP000184120"/>
    </source>
</evidence>
<keyword evidence="5" id="KW-1185">Reference proteome</keyword>
<reference evidence="5" key="4">
    <citation type="journal article" date="2019" name="Int. J. Syst. Evol. Microbiol.">
        <title>The Global Catalogue of Microorganisms (GCM) 10K type strain sequencing project: providing services to taxonomists for standard genome sequencing and annotation.</title>
        <authorList>
            <consortium name="The Broad Institute Genomics Platform"/>
            <consortium name="The Broad Institute Genome Sequencing Center for Infectious Disease"/>
            <person name="Wu L."/>
            <person name="Ma J."/>
        </authorList>
    </citation>
    <scope>NUCLEOTIDE SEQUENCE [LARGE SCALE GENOMIC DNA]</scope>
    <source>
        <strain evidence="5">CGMCC 1.12707</strain>
    </source>
</reference>
<protein>
    <submittedName>
        <fullName evidence="3">HNH endonuclease</fullName>
    </submittedName>
</protein>
<evidence type="ECO:0000313" key="3">
    <source>
        <dbReference type="EMBL" id="SHL32620.1"/>
    </source>
</evidence>
<dbReference type="GO" id="GO:0004519">
    <property type="term" value="F:endonuclease activity"/>
    <property type="evidence" value="ECO:0007669"/>
    <property type="project" value="UniProtKB-KW"/>
</dbReference>
<dbReference type="Gene3D" id="1.10.30.50">
    <property type="match status" value="1"/>
</dbReference>